<feature type="domain" description="DUF7918" evidence="1">
    <location>
        <begin position="4"/>
        <end position="42"/>
    </location>
</feature>
<keyword evidence="3" id="KW-1185">Reference proteome</keyword>
<reference evidence="2 3" key="1">
    <citation type="submission" date="2024-02" db="EMBL/GenBank/DDBJ databases">
        <title>De novo assembly and annotation of 12 fungi associated with fruit tree decline syndrome in Ontario, Canada.</title>
        <authorList>
            <person name="Sulman M."/>
            <person name="Ellouze W."/>
            <person name="Ilyukhin E."/>
        </authorList>
    </citation>
    <scope>NUCLEOTIDE SEQUENCE [LARGE SCALE GENOMIC DNA]</scope>
    <source>
        <strain evidence="2 3">M97-236</strain>
    </source>
</reference>
<protein>
    <recommendedName>
        <fullName evidence="1">DUF7918 domain-containing protein</fullName>
    </recommendedName>
</protein>
<evidence type="ECO:0000259" key="1">
    <source>
        <dbReference type="Pfam" id="PF25534"/>
    </source>
</evidence>
<gene>
    <name evidence="2" type="ORF">SLS59_007429</name>
</gene>
<evidence type="ECO:0000313" key="2">
    <source>
        <dbReference type="EMBL" id="KAL1597399.1"/>
    </source>
</evidence>
<dbReference type="PANTHER" id="PTHR36223">
    <property type="entry name" value="BETA-LACTAMASE-TYPE TRANSPEPTIDASE FOLD DOMAIN CONTAINING PROTEIN"/>
    <property type="match status" value="1"/>
</dbReference>
<dbReference type="InterPro" id="IPR057678">
    <property type="entry name" value="DUF7918"/>
</dbReference>
<dbReference type="Proteomes" id="UP001521222">
    <property type="component" value="Unassembled WGS sequence"/>
</dbReference>
<accession>A0ABR3QZ11</accession>
<dbReference type="Pfam" id="PF25534">
    <property type="entry name" value="DUF7918"/>
    <property type="match status" value="1"/>
</dbReference>
<sequence length="125" mass="14399">MPRATEKINWVITEKVDRGPFATFYFKYRSLHALQTLGIIPREPTPVPLEDRPGEDLSAEEFRELVKRLEDDKVAATKVKKEHAKKRKRTISINDGSDATDDFEIVEARNKRHRNQDANGVIVLD</sequence>
<proteinExistence type="predicted"/>
<comment type="caution">
    <text evidence="2">The sequence shown here is derived from an EMBL/GenBank/DDBJ whole genome shotgun (WGS) entry which is preliminary data.</text>
</comment>
<dbReference type="EMBL" id="JAKIXB020000026">
    <property type="protein sequence ID" value="KAL1597399.1"/>
    <property type="molecule type" value="Genomic_DNA"/>
</dbReference>
<name>A0ABR3QZ11_9PLEO</name>
<organism evidence="2 3">
    <name type="scientific">Nothophoma quercina</name>
    <dbReference type="NCBI Taxonomy" id="749835"/>
    <lineage>
        <taxon>Eukaryota</taxon>
        <taxon>Fungi</taxon>
        <taxon>Dikarya</taxon>
        <taxon>Ascomycota</taxon>
        <taxon>Pezizomycotina</taxon>
        <taxon>Dothideomycetes</taxon>
        <taxon>Pleosporomycetidae</taxon>
        <taxon>Pleosporales</taxon>
        <taxon>Pleosporineae</taxon>
        <taxon>Didymellaceae</taxon>
        <taxon>Nothophoma</taxon>
    </lineage>
</organism>
<dbReference type="PANTHER" id="PTHR36223:SF1">
    <property type="entry name" value="TRANSCRIPTION ELONGATION FACTOR EAF N-TERMINAL DOMAIN-CONTAINING PROTEIN"/>
    <property type="match status" value="1"/>
</dbReference>
<evidence type="ECO:0000313" key="3">
    <source>
        <dbReference type="Proteomes" id="UP001521222"/>
    </source>
</evidence>